<name>A0AAV1P516_SCOSC</name>
<accession>A0AAV1P516</accession>
<dbReference type="AlphaFoldDB" id="A0AAV1P516"/>
<proteinExistence type="predicted"/>
<evidence type="ECO:0000313" key="1">
    <source>
        <dbReference type="EMBL" id="CAK6965476.1"/>
    </source>
</evidence>
<organism evidence="1 2">
    <name type="scientific">Scomber scombrus</name>
    <name type="common">Atlantic mackerel</name>
    <name type="synonym">Scomber vernalis</name>
    <dbReference type="NCBI Taxonomy" id="13677"/>
    <lineage>
        <taxon>Eukaryota</taxon>
        <taxon>Metazoa</taxon>
        <taxon>Chordata</taxon>
        <taxon>Craniata</taxon>
        <taxon>Vertebrata</taxon>
        <taxon>Euteleostomi</taxon>
        <taxon>Actinopterygii</taxon>
        <taxon>Neopterygii</taxon>
        <taxon>Teleostei</taxon>
        <taxon>Neoteleostei</taxon>
        <taxon>Acanthomorphata</taxon>
        <taxon>Pelagiaria</taxon>
        <taxon>Scombriformes</taxon>
        <taxon>Scombridae</taxon>
        <taxon>Scomber</taxon>
    </lineage>
</organism>
<sequence length="168" mass="19037">MLPGTLDRENIANDVDEVLCPDRNKRLFIACQTDATLNLTERHCAKEDEVVFRHSCTVYSKVDPFIKLSSQFEEKGARRKSAGLHTNSVFQHYNQIPFISPNNHLGINPTDGLGPAVENKLRHYFLVLSISILNMCKGGSFQRTFPLDIRINTPKSVFVRGRKLMFAS</sequence>
<keyword evidence="2" id="KW-1185">Reference proteome</keyword>
<dbReference type="EMBL" id="CAWUFR010000084">
    <property type="protein sequence ID" value="CAK6965476.1"/>
    <property type="molecule type" value="Genomic_DNA"/>
</dbReference>
<protein>
    <submittedName>
        <fullName evidence="1">Uncharacterized protein</fullName>
    </submittedName>
</protein>
<reference evidence="1 2" key="1">
    <citation type="submission" date="2024-01" db="EMBL/GenBank/DDBJ databases">
        <authorList>
            <person name="Alioto T."/>
            <person name="Alioto T."/>
            <person name="Gomez Garrido J."/>
        </authorList>
    </citation>
    <scope>NUCLEOTIDE SEQUENCE [LARGE SCALE GENOMIC DNA]</scope>
</reference>
<comment type="caution">
    <text evidence="1">The sequence shown here is derived from an EMBL/GenBank/DDBJ whole genome shotgun (WGS) entry which is preliminary data.</text>
</comment>
<evidence type="ECO:0000313" key="2">
    <source>
        <dbReference type="Proteomes" id="UP001314229"/>
    </source>
</evidence>
<gene>
    <name evidence="1" type="ORF">FSCOSCO3_A030874</name>
</gene>
<dbReference type="Proteomes" id="UP001314229">
    <property type="component" value="Unassembled WGS sequence"/>
</dbReference>